<dbReference type="PANTHER" id="PTHR21666:SF270">
    <property type="entry name" value="MUREIN HYDROLASE ACTIVATOR ENVC"/>
    <property type="match status" value="1"/>
</dbReference>
<feature type="signal peptide" evidence="2">
    <location>
        <begin position="1"/>
        <end position="20"/>
    </location>
</feature>
<dbReference type="InterPro" id="IPR011055">
    <property type="entry name" value="Dup_hybrid_motif"/>
</dbReference>
<geneLocation type="plasmid" evidence="3 4">
    <name>pBVIE03</name>
</geneLocation>
<keyword evidence="3" id="KW-0614">Plasmid</keyword>
<feature type="compositionally biased region" description="Low complexity" evidence="1">
    <location>
        <begin position="212"/>
        <end position="223"/>
    </location>
</feature>
<feature type="region of interest" description="Disordered" evidence="1">
    <location>
        <begin position="212"/>
        <end position="237"/>
    </location>
</feature>
<dbReference type="Proteomes" id="UP000002287">
    <property type="component" value="Plasmid pBVIE03"/>
</dbReference>
<accession>A4JV98</accession>
<dbReference type="AlphaFoldDB" id="A4JV98"/>
<dbReference type="KEGG" id="bvi:Bcep1808_7324"/>
<evidence type="ECO:0000313" key="4">
    <source>
        <dbReference type="Proteomes" id="UP000002287"/>
    </source>
</evidence>
<sequence length="366" mass="39817">MNVRLSVSIGMVLTIMSAHAGAQCLADPVNIPTNMVTSTFGKTRLLAQYSSPRVHWGVDFQARNPSNPSQGAQLKAVDNGTIIGAGFWGSGYGNRVALRRANGDIVTYNHLASVEPKLKSGGAVGFRESSGSPLGTTQVAVGDVVGVAGGTGNHMDRYDLPIHLHLEYVTGYGGTKLRETNDGTNKTRSHYLRNALEYMCKTYPFAPGAGQVTQGTGGQAPTPIAEGGAAASETVPTSADQIYEARQTQPTVTDRERYGFPDVPPYQTYDGMSESQIVDAEMLRRALDTEWEVRLTDLSERGLIAEISRMFSARLWMQRKISERRARIEAMQSMVVAYKTNRYLTPKVQAAYSRVTNAMADRKIAN</sequence>
<dbReference type="InterPro" id="IPR050570">
    <property type="entry name" value="Cell_wall_metabolism_enzyme"/>
</dbReference>
<organism evidence="3 4">
    <name type="scientific">Burkholderia vietnamiensis (strain G4 / LMG 22486)</name>
    <name type="common">Burkholderia cepacia (strain R1808)</name>
    <dbReference type="NCBI Taxonomy" id="269482"/>
    <lineage>
        <taxon>Bacteria</taxon>
        <taxon>Pseudomonadati</taxon>
        <taxon>Pseudomonadota</taxon>
        <taxon>Betaproteobacteria</taxon>
        <taxon>Burkholderiales</taxon>
        <taxon>Burkholderiaceae</taxon>
        <taxon>Burkholderia</taxon>
        <taxon>Burkholderia cepacia complex</taxon>
    </lineage>
</organism>
<dbReference type="Gene3D" id="2.70.70.10">
    <property type="entry name" value="Glucose Permease (Domain IIA)"/>
    <property type="match status" value="1"/>
</dbReference>
<protein>
    <submittedName>
        <fullName evidence="3">Peptidase M23B</fullName>
    </submittedName>
</protein>
<keyword evidence="2" id="KW-0732">Signal</keyword>
<evidence type="ECO:0000256" key="1">
    <source>
        <dbReference type="SAM" id="MobiDB-lite"/>
    </source>
</evidence>
<dbReference type="PANTHER" id="PTHR21666">
    <property type="entry name" value="PEPTIDASE-RELATED"/>
    <property type="match status" value="1"/>
</dbReference>
<dbReference type="EMBL" id="CP000619">
    <property type="protein sequence ID" value="ABO60201.1"/>
    <property type="molecule type" value="Genomic_DNA"/>
</dbReference>
<dbReference type="GO" id="GO:0004222">
    <property type="term" value="F:metalloendopeptidase activity"/>
    <property type="evidence" value="ECO:0007669"/>
    <property type="project" value="TreeGrafter"/>
</dbReference>
<dbReference type="HOGENOM" id="CLU_733340_0_0_4"/>
<dbReference type="CDD" id="cd12797">
    <property type="entry name" value="M23_peptidase"/>
    <property type="match status" value="1"/>
</dbReference>
<reference evidence="3 4" key="1">
    <citation type="submission" date="2007-03" db="EMBL/GenBank/DDBJ databases">
        <title>Complete sequence of plasmid pBVIE03 of Burkholderia vietnamiensis G4.</title>
        <authorList>
            <consortium name="US DOE Joint Genome Institute"/>
            <person name="Copeland A."/>
            <person name="Lucas S."/>
            <person name="Lapidus A."/>
            <person name="Barry K."/>
            <person name="Detter J.C."/>
            <person name="Glavina del Rio T."/>
            <person name="Hammon N."/>
            <person name="Israni S."/>
            <person name="Dalin E."/>
            <person name="Tice H."/>
            <person name="Pitluck S."/>
            <person name="Chain P."/>
            <person name="Malfatti S."/>
            <person name="Shin M."/>
            <person name="Vergez L."/>
            <person name="Schmutz J."/>
            <person name="Larimer F."/>
            <person name="Land M."/>
            <person name="Hauser L."/>
            <person name="Kyrpides N."/>
            <person name="Tiedje J."/>
            <person name="Richardson P."/>
        </authorList>
    </citation>
    <scope>NUCLEOTIDE SEQUENCE [LARGE SCALE GENOMIC DNA]</scope>
    <source>
        <strain evidence="4">G4 / LMG 22486</strain>
        <plasmid evidence="3 4">pBVIE03</plasmid>
    </source>
</reference>
<gene>
    <name evidence="3" type="ordered locus">Bcep1808_7324</name>
</gene>
<evidence type="ECO:0000313" key="3">
    <source>
        <dbReference type="EMBL" id="ABO60201.1"/>
    </source>
</evidence>
<feature type="chain" id="PRO_5002671202" evidence="2">
    <location>
        <begin position="21"/>
        <end position="366"/>
    </location>
</feature>
<proteinExistence type="predicted"/>
<dbReference type="SUPFAM" id="SSF51261">
    <property type="entry name" value="Duplicated hybrid motif"/>
    <property type="match status" value="1"/>
</dbReference>
<name>A4JV98_BURVG</name>
<evidence type="ECO:0000256" key="2">
    <source>
        <dbReference type="SAM" id="SignalP"/>
    </source>
</evidence>